<dbReference type="EMBL" id="BMUE01000001">
    <property type="protein sequence ID" value="GGW32380.1"/>
    <property type="molecule type" value="Genomic_DNA"/>
</dbReference>
<keyword evidence="3" id="KW-1185">Reference proteome</keyword>
<dbReference type="AlphaFoldDB" id="A0A918ML28"/>
<feature type="region of interest" description="Disordered" evidence="1">
    <location>
        <begin position="1"/>
        <end position="57"/>
    </location>
</feature>
<keyword evidence="2" id="KW-0238">DNA-binding</keyword>
<reference evidence="2" key="2">
    <citation type="submission" date="2020-09" db="EMBL/GenBank/DDBJ databases">
        <authorList>
            <person name="Sun Q."/>
            <person name="Ohkuma M."/>
        </authorList>
    </citation>
    <scope>NUCLEOTIDE SEQUENCE</scope>
    <source>
        <strain evidence="2">JCM 4490</strain>
    </source>
</reference>
<dbReference type="GO" id="GO:0003677">
    <property type="term" value="F:DNA binding"/>
    <property type="evidence" value="ECO:0007669"/>
    <property type="project" value="UniProtKB-KW"/>
</dbReference>
<feature type="compositionally biased region" description="Basic and acidic residues" evidence="1">
    <location>
        <begin position="320"/>
        <end position="332"/>
    </location>
</feature>
<protein>
    <submittedName>
        <fullName evidence="2">DNA-binding protein</fullName>
    </submittedName>
</protein>
<sequence>MRRPPPGRQSQGEGLTTEEDKGFPMGIQNPSAPPRAKARVAGNKHPNRGHHAGGLQHDNTRHTARFTVIGNHLAQHEELTLLAIGLGVHLQSLPKGAPVDIKTLTARFPEGATRIASALRELEAHGYLRRERHRTSTGRIITRTTSCNQPMAARHPGTAPAPAADRPAAGAAAEPQRRQPCEPRTRDRPHGERTAPKPLPAVPRPAYAAPALLEAAADLLAGLHRHAPRLLLSARDTAHLAPGVAAWLERDVTPAAVRRSLTADLPPEGVRRPAALLAHRLAAQLPPPFRAPAASQPPPYPMRNCDGCDRAFRSPRPATRCRDCRTASREAA</sequence>
<gene>
    <name evidence="2" type="ORF">GCM10010503_05210</name>
</gene>
<accession>A0A918ML28</accession>
<comment type="caution">
    <text evidence="2">The sequence shown here is derived from an EMBL/GenBank/DDBJ whole genome shotgun (WGS) entry which is preliminary data.</text>
</comment>
<evidence type="ECO:0000313" key="2">
    <source>
        <dbReference type="EMBL" id="GGW32380.1"/>
    </source>
</evidence>
<proteinExistence type="predicted"/>
<feature type="region of interest" description="Disordered" evidence="1">
    <location>
        <begin position="133"/>
        <end position="203"/>
    </location>
</feature>
<reference evidence="2" key="1">
    <citation type="journal article" date="2014" name="Int. J. Syst. Evol. Microbiol.">
        <title>Complete genome sequence of Corynebacterium casei LMG S-19264T (=DSM 44701T), isolated from a smear-ripened cheese.</title>
        <authorList>
            <consortium name="US DOE Joint Genome Institute (JGI-PGF)"/>
            <person name="Walter F."/>
            <person name="Albersmeier A."/>
            <person name="Kalinowski J."/>
            <person name="Ruckert C."/>
        </authorList>
    </citation>
    <scope>NUCLEOTIDE SEQUENCE</scope>
    <source>
        <strain evidence="2">JCM 4490</strain>
    </source>
</reference>
<feature type="compositionally biased region" description="Low complexity" evidence="1">
    <location>
        <begin position="137"/>
        <end position="146"/>
    </location>
</feature>
<organism evidence="2 3">
    <name type="scientific">Streptomyces lucensis JCM 4490</name>
    <dbReference type="NCBI Taxonomy" id="1306176"/>
    <lineage>
        <taxon>Bacteria</taxon>
        <taxon>Bacillati</taxon>
        <taxon>Actinomycetota</taxon>
        <taxon>Actinomycetes</taxon>
        <taxon>Kitasatosporales</taxon>
        <taxon>Streptomycetaceae</taxon>
        <taxon>Streptomyces</taxon>
    </lineage>
</organism>
<feature type="region of interest" description="Disordered" evidence="1">
    <location>
        <begin position="312"/>
        <end position="332"/>
    </location>
</feature>
<feature type="compositionally biased region" description="Low complexity" evidence="1">
    <location>
        <begin position="156"/>
        <end position="174"/>
    </location>
</feature>
<evidence type="ECO:0000256" key="1">
    <source>
        <dbReference type="SAM" id="MobiDB-lite"/>
    </source>
</evidence>
<dbReference type="Proteomes" id="UP000620224">
    <property type="component" value="Unassembled WGS sequence"/>
</dbReference>
<name>A0A918ML28_9ACTN</name>
<evidence type="ECO:0000313" key="3">
    <source>
        <dbReference type="Proteomes" id="UP000620224"/>
    </source>
</evidence>
<feature type="compositionally biased region" description="Basic and acidic residues" evidence="1">
    <location>
        <begin position="175"/>
        <end position="195"/>
    </location>
</feature>